<dbReference type="AlphaFoldDB" id="A0AAW2CR17"/>
<dbReference type="EMBL" id="JAZDWU010000005">
    <property type="protein sequence ID" value="KAL0000641.1"/>
    <property type="molecule type" value="Genomic_DNA"/>
</dbReference>
<dbReference type="Proteomes" id="UP001459277">
    <property type="component" value="Unassembled WGS sequence"/>
</dbReference>
<evidence type="ECO:0000313" key="6">
    <source>
        <dbReference type="Proteomes" id="UP001459277"/>
    </source>
</evidence>
<keyword evidence="3" id="KW-1133">Transmembrane helix</keyword>
<organism evidence="5 6">
    <name type="scientific">Lithocarpus litseifolius</name>
    <dbReference type="NCBI Taxonomy" id="425828"/>
    <lineage>
        <taxon>Eukaryota</taxon>
        <taxon>Viridiplantae</taxon>
        <taxon>Streptophyta</taxon>
        <taxon>Embryophyta</taxon>
        <taxon>Tracheophyta</taxon>
        <taxon>Spermatophyta</taxon>
        <taxon>Magnoliopsida</taxon>
        <taxon>eudicotyledons</taxon>
        <taxon>Gunneridae</taxon>
        <taxon>Pentapetalae</taxon>
        <taxon>rosids</taxon>
        <taxon>fabids</taxon>
        <taxon>Fagales</taxon>
        <taxon>Fagaceae</taxon>
        <taxon>Lithocarpus</taxon>
    </lineage>
</organism>
<protein>
    <submittedName>
        <fullName evidence="5">Uncharacterized protein</fullName>
    </submittedName>
</protein>
<evidence type="ECO:0000313" key="5">
    <source>
        <dbReference type="EMBL" id="KAL0000641.1"/>
    </source>
</evidence>
<dbReference type="PANTHER" id="PTHR31444">
    <property type="entry name" value="OS11G0490100 PROTEIN"/>
    <property type="match status" value="1"/>
</dbReference>
<keyword evidence="4" id="KW-0472">Membrane</keyword>
<dbReference type="InterPro" id="IPR006514">
    <property type="entry name" value="IRX15/GXM/AGM"/>
</dbReference>
<evidence type="ECO:0000256" key="1">
    <source>
        <dbReference type="ARBA" id="ARBA00004194"/>
    </source>
</evidence>
<dbReference type="Pfam" id="PF21729">
    <property type="entry name" value="IRX15_IRX15L_GXM"/>
    <property type="match status" value="1"/>
</dbReference>
<keyword evidence="6" id="KW-1185">Reference proteome</keyword>
<comment type="caution">
    <text evidence="5">The sequence shown here is derived from an EMBL/GenBank/DDBJ whole genome shotgun (WGS) entry which is preliminary data.</text>
</comment>
<comment type="subcellular location">
    <subcellularLocation>
        <location evidence="1">Golgi apparatus membrane</location>
        <topology evidence="1">Single-pass membrane protein</topology>
    </subcellularLocation>
</comment>
<evidence type="ECO:0000256" key="3">
    <source>
        <dbReference type="ARBA" id="ARBA00022989"/>
    </source>
</evidence>
<gene>
    <name evidence="5" type="ORF">SO802_014422</name>
</gene>
<reference evidence="5 6" key="1">
    <citation type="submission" date="2024-01" db="EMBL/GenBank/DDBJ databases">
        <title>A telomere-to-telomere, gap-free genome of sweet tea (Lithocarpus litseifolius).</title>
        <authorList>
            <person name="Zhou J."/>
        </authorList>
    </citation>
    <scope>NUCLEOTIDE SEQUENCE [LARGE SCALE GENOMIC DNA]</scope>
    <source>
        <strain evidence="5">Zhou-2022a</strain>
        <tissue evidence="5">Leaf</tissue>
    </source>
</reference>
<dbReference type="GO" id="GO:0045492">
    <property type="term" value="P:xylan biosynthetic process"/>
    <property type="evidence" value="ECO:0007669"/>
    <property type="project" value="InterPro"/>
</dbReference>
<dbReference type="GO" id="GO:0000139">
    <property type="term" value="C:Golgi membrane"/>
    <property type="evidence" value="ECO:0007669"/>
    <property type="project" value="UniProtKB-SubCell"/>
</dbReference>
<keyword evidence="2" id="KW-0812">Transmembrane</keyword>
<name>A0AAW2CR17_9ROSI</name>
<evidence type="ECO:0000256" key="4">
    <source>
        <dbReference type="ARBA" id="ARBA00023136"/>
    </source>
</evidence>
<accession>A0AAW2CR17</accession>
<sequence>MVFLEEDPKWFQTVLKDSPNLKAHTVKYRTQLSQANYLLSSNRSERLCSPSDAYLRGNMRCRLALENLLDEVYETEWDLIMIDALRGYFAEVSGRMGAIFSAAIMARNRKGSGLN</sequence>
<proteinExistence type="predicted"/>
<evidence type="ECO:0000256" key="2">
    <source>
        <dbReference type="ARBA" id="ARBA00022692"/>
    </source>
</evidence>